<keyword evidence="7" id="KW-0902">Two-component regulatory system</keyword>
<evidence type="ECO:0000256" key="6">
    <source>
        <dbReference type="ARBA" id="ARBA00022777"/>
    </source>
</evidence>
<evidence type="ECO:0000313" key="13">
    <source>
        <dbReference type="Proteomes" id="UP000820669"/>
    </source>
</evidence>
<keyword evidence="6" id="KW-0418">Kinase</keyword>
<dbReference type="InterPro" id="IPR001789">
    <property type="entry name" value="Sig_transdc_resp-reg_receiver"/>
</dbReference>
<dbReference type="SUPFAM" id="SSF47384">
    <property type="entry name" value="Homodimeric domain of signal transducing histidine kinase"/>
    <property type="match status" value="1"/>
</dbReference>
<evidence type="ECO:0000256" key="4">
    <source>
        <dbReference type="ARBA" id="ARBA00022553"/>
    </source>
</evidence>
<evidence type="ECO:0000256" key="9">
    <source>
        <dbReference type="SAM" id="Coils"/>
    </source>
</evidence>
<comment type="catalytic activity">
    <reaction evidence="1">
        <text>ATP + protein L-histidine = ADP + protein N-phospho-L-histidine.</text>
        <dbReference type="EC" id="2.7.13.3"/>
    </reaction>
</comment>
<dbReference type="PROSITE" id="PS50109">
    <property type="entry name" value="HIS_KIN"/>
    <property type="match status" value="1"/>
</dbReference>
<feature type="domain" description="Histidine kinase" evidence="10">
    <location>
        <begin position="238"/>
        <end position="458"/>
    </location>
</feature>
<evidence type="ECO:0000256" key="8">
    <source>
        <dbReference type="PROSITE-ProRule" id="PRU00169"/>
    </source>
</evidence>
<dbReference type="CDD" id="cd00082">
    <property type="entry name" value="HisKA"/>
    <property type="match status" value="1"/>
</dbReference>
<dbReference type="PANTHER" id="PTHR43047:SF72">
    <property type="entry name" value="OSMOSENSING HISTIDINE PROTEIN KINASE SLN1"/>
    <property type="match status" value="1"/>
</dbReference>
<reference evidence="12 13" key="1">
    <citation type="submission" date="2020-04" db="EMBL/GenBank/DDBJ databases">
        <authorList>
            <person name="Klaysubun C."/>
            <person name="Duangmal K."/>
            <person name="Lipun K."/>
        </authorList>
    </citation>
    <scope>NUCLEOTIDE SEQUENCE [LARGE SCALE GENOMIC DNA]</scope>
    <source>
        <strain evidence="12 13">K10HN5</strain>
    </source>
</reference>
<dbReference type="SMART" id="SM00448">
    <property type="entry name" value="REC"/>
    <property type="match status" value="1"/>
</dbReference>
<feature type="modified residue" description="4-aspartylphosphate" evidence="8">
    <location>
        <position position="518"/>
    </location>
</feature>
<dbReference type="Pfam" id="PF02518">
    <property type="entry name" value="HATPase_c"/>
    <property type="match status" value="1"/>
</dbReference>
<protein>
    <recommendedName>
        <fullName evidence="3">histidine kinase</fullName>
        <ecNumber evidence="3">2.7.13.3</ecNumber>
    </recommendedName>
</protein>
<proteinExistence type="predicted"/>
<dbReference type="PRINTS" id="PR00344">
    <property type="entry name" value="BCTRLSENSOR"/>
</dbReference>
<dbReference type="InterPro" id="IPR005467">
    <property type="entry name" value="His_kinase_dom"/>
</dbReference>
<dbReference type="Pfam" id="PF00072">
    <property type="entry name" value="Response_reg"/>
    <property type="match status" value="1"/>
</dbReference>
<dbReference type="SMART" id="SM00387">
    <property type="entry name" value="HATPase_c"/>
    <property type="match status" value="1"/>
</dbReference>
<dbReference type="InterPro" id="IPR004358">
    <property type="entry name" value="Sig_transdc_His_kin-like_C"/>
</dbReference>
<evidence type="ECO:0000256" key="1">
    <source>
        <dbReference type="ARBA" id="ARBA00000085"/>
    </source>
</evidence>
<dbReference type="InterPro" id="IPR036890">
    <property type="entry name" value="HATPase_C_sf"/>
</dbReference>
<dbReference type="InterPro" id="IPR003661">
    <property type="entry name" value="HisK_dim/P_dom"/>
</dbReference>
<dbReference type="PROSITE" id="PS50110">
    <property type="entry name" value="RESPONSE_REGULATORY"/>
    <property type="match status" value="1"/>
</dbReference>
<evidence type="ECO:0000256" key="2">
    <source>
        <dbReference type="ARBA" id="ARBA00004236"/>
    </source>
</evidence>
<dbReference type="Gene3D" id="3.40.50.2300">
    <property type="match status" value="1"/>
</dbReference>
<comment type="caution">
    <text evidence="12">The sequence shown here is derived from an EMBL/GenBank/DDBJ whole genome shotgun (WGS) entry which is preliminary data.</text>
</comment>
<dbReference type="Proteomes" id="UP000820669">
    <property type="component" value="Unassembled WGS sequence"/>
</dbReference>
<dbReference type="Gene3D" id="3.30.565.10">
    <property type="entry name" value="Histidine kinase-like ATPase, C-terminal domain"/>
    <property type="match status" value="1"/>
</dbReference>
<keyword evidence="4 8" id="KW-0597">Phosphoprotein</keyword>
<evidence type="ECO:0000313" key="12">
    <source>
        <dbReference type="EMBL" id="NMH99504.1"/>
    </source>
</evidence>
<keyword evidence="13" id="KW-1185">Reference proteome</keyword>
<feature type="coiled-coil region" evidence="9">
    <location>
        <begin position="155"/>
        <end position="231"/>
    </location>
</feature>
<evidence type="ECO:0000259" key="10">
    <source>
        <dbReference type="PROSITE" id="PS50109"/>
    </source>
</evidence>
<dbReference type="EC" id="2.7.13.3" evidence="3"/>
<dbReference type="InterPro" id="IPR036097">
    <property type="entry name" value="HisK_dim/P_sf"/>
</dbReference>
<dbReference type="SUPFAM" id="SSF52172">
    <property type="entry name" value="CheY-like"/>
    <property type="match status" value="1"/>
</dbReference>
<dbReference type="RefSeq" id="WP_169382990.1">
    <property type="nucleotide sequence ID" value="NZ_JAAXLA010000037.1"/>
</dbReference>
<evidence type="ECO:0000256" key="7">
    <source>
        <dbReference type="ARBA" id="ARBA00023012"/>
    </source>
</evidence>
<dbReference type="Gene3D" id="1.10.287.130">
    <property type="match status" value="1"/>
</dbReference>
<dbReference type="CDD" id="cd16922">
    <property type="entry name" value="HATPase_EvgS-ArcB-TorS-like"/>
    <property type="match status" value="1"/>
</dbReference>
<sequence length="592" mass="63540">MNPGRGELLRLRIAGEHDVFLARQRGREVAALAGLENQDQVRVATALSELSRELAALARPATITLSLIDAPAPALLIGAHWTGRLPGTTGRDELAAVEGIAAASRLADTCAVTWRDDGGSVALTKKLPAGAEAPTEARVARMREASRRFRPGNALDALRSQNQDLLQTLESLRARQEDLLRANAELEETNRGVLALHAELSDELEQTNRGVVALYAELDEASTRLREASESKTRFWANVSHELRTPLNSVLGLSRLLLDPGSDPLTAEQRYQVDLIRDSGEMLLALVNELLDVAKAESGQIEAHREPTELRTVFDQLRAALRPVAATPAVELVVEDPEDVGPLWTDPVLLGRILRNLVSNGLKFTEQGEVRCSARVDRPGETLEVVVADTGIGIPVEHQRRVFEEFYQVPGQLQSRTGGTGLGLPYARRLAGILGGILELGSEPGRGTTVTLRLPLDLAAEVRPVRFASVLVVDDDPAFRAVLHRALDGSADRISEAVDGVGALRALHSERPDLVLLDLNIPPPDGAAVLAEMRRDPGLGDVPVVVVTSAGLDAAQRRVLGATAALLDKANLSGDLLLAAAEAATRLVRGPR</sequence>
<dbReference type="PANTHER" id="PTHR43047">
    <property type="entry name" value="TWO-COMPONENT HISTIDINE PROTEIN KINASE"/>
    <property type="match status" value="1"/>
</dbReference>
<dbReference type="SUPFAM" id="SSF55874">
    <property type="entry name" value="ATPase domain of HSP90 chaperone/DNA topoisomerase II/histidine kinase"/>
    <property type="match status" value="1"/>
</dbReference>
<accession>A0ABX1SD61</accession>
<dbReference type="Pfam" id="PF00512">
    <property type="entry name" value="HisKA"/>
    <property type="match status" value="1"/>
</dbReference>
<keyword evidence="9" id="KW-0175">Coiled coil</keyword>
<organism evidence="12 13">
    <name type="scientific">Pseudonocardia acidicola</name>
    <dbReference type="NCBI Taxonomy" id="2724939"/>
    <lineage>
        <taxon>Bacteria</taxon>
        <taxon>Bacillati</taxon>
        <taxon>Actinomycetota</taxon>
        <taxon>Actinomycetes</taxon>
        <taxon>Pseudonocardiales</taxon>
        <taxon>Pseudonocardiaceae</taxon>
        <taxon>Pseudonocardia</taxon>
    </lineage>
</organism>
<dbReference type="InterPro" id="IPR011006">
    <property type="entry name" value="CheY-like_superfamily"/>
</dbReference>
<gene>
    <name evidence="12" type="ORF">HF526_19605</name>
</gene>
<evidence type="ECO:0000256" key="5">
    <source>
        <dbReference type="ARBA" id="ARBA00022679"/>
    </source>
</evidence>
<comment type="subcellular location">
    <subcellularLocation>
        <location evidence="2">Cell membrane</location>
    </subcellularLocation>
</comment>
<keyword evidence="5" id="KW-0808">Transferase</keyword>
<dbReference type="InterPro" id="IPR003594">
    <property type="entry name" value="HATPase_dom"/>
</dbReference>
<evidence type="ECO:0000256" key="3">
    <source>
        <dbReference type="ARBA" id="ARBA00012438"/>
    </source>
</evidence>
<dbReference type="SMART" id="SM00388">
    <property type="entry name" value="HisKA"/>
    <property type="match status" value="1"/>
</dbReference>
<evidence type="ECO:0000259" key="11">
    <source>
        <dbReference type="PROSITE" id="PS50110"/>
    </source>
</evidence>
<feature type="domain" description="Response regulatory" evidence="11">
    <location>
        <begin position="469"/>
        <end position="585"/>
    </location>
</feature>
<dbReference type="EMBL" id="JAAXLA010000037">
    <property type="protein sequence ID" value="NMH99504.1"/>
    <property type="molecule type" value="Genomic_DNA"/>
</dbReference>
<name>A0ABX1SD61_9PSEU</name>